<accession>A0A265N6J6</accession>
<dbReference type="Pfam" id="PF01476">
    <property type="entry name" value="LysM"/>
    <property type="match status" value="1"/>
</dbReference>
<organism evidence="2 3">
    <name type="scientific">Virgibacillus indicus</name>
    <dbReference type="NCBI Taxonomy" id="2024554"/>
    <lineage>
        <taxon>Bacteria</taxon>
        <taxon>Bacillati</taxon>
        <taxon>Bacillota</taxon>
        <taxon>Bacilli</taxon>
        <taxon>Bacillales</taxon>
        <taxon>Bacillaceae</taxon>
        <taxon>Virgibacillus</taxon>
    </lineage>
</organism>
<evidence type="ECO:0000259" key="1">
    <source>
        <dbReference type="PROSITE" id="PS51782"/>
    </source>
</evidence>
<feature type="domain" description="LysM" evidence="1">
    <location>
        <begin position="9"/>
        <end position="53"/>
    </location>
</feature>
<evidence type="ECO:0000313" key="3">
    <source>
        <dbReference type="Proteomes" id="UP000216498"/>
    </source>
</evidence>
<gene>
    <name evidence="2" type="ORF">CIL03_16120</name>
</gene>
<dbReference type="InterPro" id="IPR018392">
    <property type="entry name" value="LysM"/>
</dbReference>
<reference evidence="2 3" key="1">
    <citation type="submission" date="2017-08" db="EMBL/GenBank/DDBJ databases">
        <title>Virgibacillus indicus sp. nov. and Virgibacillus profoundi sp. nov, two moderately halophilic bacteria isolated from marine sediment by using the Microfluidic Streak Plate.</title>
        <authorList>
            <person name="Xu B."/>
            <person name="Hu B."/>
            <person name="Wang J."/>
            <person name="Zhu Y."/>
            <person name="Huang L."/>
            <person name="Du W."/>
            <person name="Huang Y."/>
        </authorList>
    </citation>
    <scope>NUCLEOTIDE SEQUENCE [LARGE SCALE GENOMIC DNA]</scope>
    <source>
        <strain evidence="2 3">IO3-P2-C2</strain>
    </source>
</reference>
<dbReference type="PROSITE" id="PS51782">
    <property type="entry name" value="LYSM"/>
    <property type="match status" value="1"/>
</dbReference>
<dbReference type="Proteomes" id="UP000216498">
    <property type="component" value="Unassembled WGS sequence"/>
</dbReference>
<dbReference type="SUPFAM" id="SSF54106">
    <property type="entry name" value="LysM domain"/>
    <property type="match status" value="1"/>
</dbReference>
<keyword evidence="3" id="KW-1185">Reference proteome</keyword>
<dbReference type="RefSeq" id="WP_094886915.1">
    <property type="nucleotide sequence ID" value="NZ_NPMS01000009.1"/>
</dbReference>
<sequence length="253" mass="28787">MTNFYNGGFTHIIHPGDNFWLLAQRYNTTIGEILTVNPGVNPYYLQAGQHISIPVSQTTPGFTRQDQCVSQAAVDLMRDNRSLWEEHVAWTRMTIISLTYNLPDLEFVIARLLQNATDMGDMIRPIYGEAAADTYAALIQEHLLIAADLVNAAIAGDEQAAMTAEQMWYNNADEIAVFLSSINRFLPEEEVRAMFYLHLDLTKQEAVFMINKEYQKDVAIYDEIEEQAREMSDTISEAMIKLNPDKYKCQSQS</sequence>
<dbReference type="InterPro" id="IPR036779">
    <property type="entry name" value="LysM_dom_sf"/>
</dbReference>
<comment type="caution">
    <text evidence="2">The sequence shown here is derived from an EMBL/GenBank/DDBJ whole genome shotgun (WGS) entry which is preliminary data.</text>
</comment>
<dbReference type="EMBL" id="NPMS01000009">
    <property type="protein sequence ID" value="OZU87613.1"/>
    <property type="molecule type" value="Genomic_DNA"/>
</dbReference>
<proteinExistence type="predicted"/>
<dbReference type="OrthoDB" id="2603324at2"/>
<evidence type="ECO:0000313" key="2">
    <source>
        <dbReference type="EMBL" id="OZU87613.1"/>
    </source>
</evidence>
<protein>
    <recommendedName>
        <fullName evidence="1">LysM domain-containing protein</fullName>
    </recommendedName>
</protein>
<name>A0A265N6J6_9BACI</name>
<dbReference type="AlphaFoldDB" id="A0A265N6J6"/>
<dbReference type="Gene3D" id="3.10.350.10">
    <property type="entry name" value="LysM domain"/>
    <property type="match status" value="1"/>
</dbReference>
<dbReference type="CDD" id="cd00118">
    <property type="entry name" value="LysM"/>
    <property type="match status" value="1"/>
</dbReference>
<dbReference type="SMART" id="SM00257">
    <property type="entry name" value="LysM"/>
    <property type="match status" value="1"/>
</dbReference>